<feature type="chain" id="PRO_5047371138" evidence="1">
    <location>
        <begin position="26"/>
        <end position="740"/>
    </location>
</feature>
<keyword evidence="4" id="KW-1185">Reference proteome</keyword>
<dbReference type="PANTHER" id="PTHR43283">
    <property type="entry name" value="BETA-LACTAMASE-RELATED"/>
    <property type="match status" value="1"/>
</dbReference>
<dbReference type="Pfam" id="PF00144">
    <property type="entry name" value="Beta-lactamase"/>
    <property type="match status" value="1"/>
</dbReference>
<dbReference type="InterPro" id="IPR001466">
    <property type="entry name" value="Beta-lactam-related"/>
</dbReference>
<evidence type="ECO:0000313" key="4">
    <source>
        <dbReference type="Proteomes" id="UP001431449"/>
    </source>
</evidence>
<dbReference type="SUPFAM" id="SSF56601">
    <property type="entry name" value="beta-lactamase/transpeptidase-like"/>
    <property type="match status" value="1"/>
</dbReference>
<dbReference type="Gene3D" id="3.40.710.10">
    <property type="entry name" value="DD-peptidase/beta-lactamase superfamily"/>
    <property type="match status" value="1"/>
</dbReference>
<dbReference type="InterPro" id="IPR050789">
    <property type="entry name" value="Diverse_Enzym_Activities"/>
</dbReference>
<organism evidence="3 4">
    <name type="scientific">Pseudomarimonas salicorniae</name>
    <dbReference type="NCBI Taxonomy" id="2933270"/>
    <lineage>
        <taxon>Bacteria</taxon>
        <taxon>Pseudomonadati</taxon>
        <taxon>Pseudomonadota</taxon>
        <taxon>Gammaproteobacteria</taxon>
        <taxon>Lysobacterales</taxon>
        <taxon>Lysobacteraceae</taxon>
        <taxon>Pseudomarimonas</taxon>
    </lineage>
</organism>
<dbReference type="PANTHER" id="PTHR43283:SF3">
    <property type="entry name" value="BETA-LACTAMASE FAMILY PROTEIN (AFU_ORTHOLOGUE AFUA_5G07500)"/>
    <property type="match status" value="1"/>
</dbReference>
<evidence type="ECO:0000259" key="2">
    <source>
        <dbReference type="Pfam" id="PF00144"/>
    </source>
</evidence>
<accession>A0ABT0GHR9</accession>
<gene>
    <name evidence="3" type="ORF">M0G41_10445</name>
</gene>
<sequence length="740" mass="81191">MSARNSTSHFLLGAILALCSLGAWAGTARGNPAPMKTPAGQSFAPASPAEVGLDPMAIEQLVDQAQDLVDQQDIVGGELLVIKNRRTVLQQSFGFKDREDGATMPINALYCVRSMTKPLTGSAIQLLIDEGKLSLNTRVHTVIAAFGSGQKADITIEHLLNHSSGLPMNILKPPLSRYTNLRAVANEAAQVKLLFEPGSRFHYSDAGSDTLAAVIEAVSGMPAERFIQQRLLDPLAMHDSITLLADRPDLMASIPSAYSGGSGSWSKHWKPVQPLFPLFLGSQGLYSTPLDYARFLAMWMDQGQVGGQRILSQAAIERGLTPGFPLPSNRRREEGSLKSYAQQWVVQVRQEDAASGTRAGSQRVQMFGHDGSDGTFAWAYPEQDLMVLFFTQSRGTLAGLTMETAVKRLLVDAEPPPAGRLVATPADALSELAGLYWDQDVEHAYYVIAPRGERLSLDRPGGMHLLFRRGEQAGRFVAEANPKVWIEFIRDAAGRISAMRTFFGERVELDPRHQRPVGLPLLSEVISRVQRAHRMDLLAQRGVVELSGSLDYLDRSMRGKFNTRFDGERSRTDVRIGRARQSIAVSGSSGWMRSSETGEQPLDARMAEQERLGQPNVLWGDWTQHYAHVEVLKRLTLRGQPHLLVLAISRLGSSSTFFVEETSGRVIRKDELALVPGVGMVGVQSLFEDFQDVGGMQIAFRTTLNFVHRQIGRVRRVIRHAAVGQQVADTAFLPTGADGP</sequence>
<protein>
    <submittedName>
        <fullName evidence="3">Beta-lactamase family protein</fullName>
    </submittedName>
</protein>
<feature type="signal peptide" evidence="1">
    <location>
        <begin position="1"/>
        <end position="25"/>
    </location>
</feature>
<dbReference type="RefSeq" id="WP_248209057.1">
    <property type="nucleotide sequence ID" value="NZ_JALNMH010000008.1"/>
</dbReference>
<dbReference type="InterPro" id="IPR012338">
    <property type="entry name" value="Beta-lactam/transpept-like"/>
</dbReference>
<dbReference type="EMBL" id="JALNMH010000008">
    <property type="protein sequence ID" value="MCK7594091.1"/>
    <property type="molecule type" value="Genomic_DNA"/>
</dbReference>
<comment type="caution">
    <text evidence="3">The sequence shown here is derived from an EMBL/GenBank/DDBJ whole genome shotgun (WGS) entry which is preliminary data.</text>
</comment>
<name>A0ABT0GHR9_9GAMM</name>
<dbReference type="Proteomes" id="UP001431449">
    <property type="component" value="Unassembled WGS sequence"/>
</dbReference>
<evidence type="ECO:0000256" key="1">
    <source>
        <dbReference type="SAM" id="SignalP"/>
    </source>
</evidence>
<reference evidence="3" key="1">
    <citation type="submission" date="2022-04" db="EMBL/GenBank/DDBJ databases">
        <title>Lysobacter sp. CAU 1642 isolated from sea sand.</title>
        <authorList>
            <person name="Kim W."/>
        </authorList>
    </citation>
    <scope>NUCLEOTIDE SEQUENCE</scope>
    <source>
        <strain evidence="3">CAU 1642</strain>
    </source>
</reference>
<feature type="domain" description="Beta-lactamase-related" evidence="2">
    <location>
        <begin position="65"/>
        <end position="399"/>
    </location>
</feature>
<evidence type="ECO:0000313" key="3">
    <source>
        <dbReference type="EMBL" id="MCK7594091.1"/>
    </source>
</evidence>
<keyword evidence="1" id="KW-0732">Signal</keyword>
<proteinExistence type="predicted"/>